<evidence type="ECO:0008006" key="6">
    <source>
        <dbReference type="Google" id="ProtNLM"/>
    </source>
</evidence>
<evidence type="ECO:0000259" key="3">
    <source>
        <dbReference type="Pfam" id="PF24714"/>
    </source>
</evidence>
<dbReference type="PANTHER" id="PTHR31355:SF7">
    <property type="entry name" value="MICROTUBULE-ASSOCIATED PROTEIN TORTIFOLIA1"/>
    <property type="match status" value="1"/>
</dbReference>
<dbReference type="EMBL" id="CP126211">
    <property type="protein sequence ID" value="WIA12977.1"/>
    <property type="molecule type" value="Genomic_DNA"/>
</dbReference>
<dbReference type="InterPro" id="IPR011989">
    <property type="entry name" value="ARM-like"/>
</dbReference>
<feature type="region of interest" description="Disordered" evidence="1">
    <location>
        <begin position="376"/>
        <end position="412"/>
    </location>
</feature>
<dbReference type="Pfam" id="PF24714">
    <property type="entry name" value="TOR1L1_N"/>
    <property type="match status" value="1"/>
</dbReference>
<feature type="compositionally biased region" description="Polar residues" evidence="1">
    <location>
        <begin position="376"/>
        <end position="393"/>
    </location>
</feature>
<feature type="region of interest" description="Disordered" evidence="1">
    <location>
        <begin position="439"/>
        <end position="458"/>
    </location>
</feature>
<dbReference type="InterPro" id="IPR057599">
    <property type="entry name" value="TORTIFOLIA1/TORL1-2_C"/>
</dbReference>
<evidence type="ECO:0000256" key="1">
    <source>
        <dbReference type="SAM" id="MobiDB-lite"/>
    </source>
</evidence>
<accession>A0ABY8TXI7</accession>
<feature type="domain" description="TORTIFOLIA1/TORL1-2 C-terminal" evidence="2">
    <location>
        <begin position="465"/>
        <end position="561"/>
    </location>
</feature>
<dbReference type="Gene3D" id="1.25.10.10">
    <property type="entry name" value="Leucine-rich Repeat Variant"/>
    <property type="match status" value="2"/>
</dbReference>
<feature type="compositionally biased region" description="Polar residues" evidence="1">
    <location>
        <begin position="443"/>
        <end position="453"/>
    </location>
</feature>
<name>A0ABY8TXI7_TETOB</name>
<dbReference type="Proteomes" id="UP001244341">
    <property type="component" value="Chromosome 4b"/>
</dbReference>
<protein>
    <recommendedName>
        <fullName evidence="6">TOG domain-containing protein</fullName>
    </recommendedName>
</protein>
<dbReference type="SUPFAM" id="SSF48371">
    <property type="entry name" value="ARM repeat"/>
    <property type="match status" value="1"/>
</dbReference>
<organism evidence="4 5">
    <name type="scientific">Tetradesmus obliquus</name>
    <name type="common">Green alga</name>
    <name type="synonym">Acutodesmus obliquus</name>
    <dbReference type="NCBI Taxonomy" id="3088"/>
    <lineage>
        <taxon>Eukaryota</taxon>
        <taxon>Viridiplantae</taxon>
        <taxon>Chlorophyta</taxon>
        <taxon>core chlorophytes</taxon>
        <taxon>Chlorophyceae</taxon>
        <taxon>CS clade</taxon>
        <taxon>Sphaeropleales</taxon>
        <taxon>Scenedesmaceae</taxon>
        <taxon>Tetradesmus</taxon>
    </lineage>
</organism>
<sequence length="585" mass="62136">MATRTTLGANKPGTNPALAEKDHRTKILLCLTKLNEKSTLRAAAEELSVIIRALDNDSLQALVQSICSTGAWEPKAFAKKECIKVLAQLPQPSCPVADVVVQQYLGKILAHLKKQLQDTDSLVRDAACEALAAYAWALADAAGSSLPGNSSCPVVKLIFECLAEQKKEAQHGASQALLMVAPCIGPLDKELVKLILRMLKSATFQGTAPLLAAIASTDADTHAPVGLLKAGAGAFLPYLNHLVGQPSSRRSSSGYDAASSQAASSGSGIIGCLAAKDWAVRRAAADALRAAVLLLGPAMEPDGRWQLGDPSSLTHRCLSALDAQSCKFDKVREARDAAREAAGLLQELQRFVQDEGPDGDWRAWVSSHVANTGCVTPTSSSAQHSPLRSNTSDLETRMSEDWGTPGSNSISAGGVSGSMGGTGMRCKPGLSVLDTLSAGHRSCSGTNTPTSAGGNRGWESQMATPSDLDTAYADALRGDKGDVHLLRLIQKTGPVWSKLAPHTSKGLLAVFIKHVKDGVMLHRVLPWLWRLADEDEGRPDLPEELQQQLLEALHCCPVAEDPQTSEKVALLESSLRTVWQHSKQQ</sequence>
<dbReference type="InterPro" id="IPR016024">
    <property type="entry name" value="ARM-type_fold"/>
</dbReference>
<feature type="domain" description="TORTIFOLIA1/SINE1-2 N-terminal" evidence="3">
    <location>
        <begin position="22"/>
        <end position="216"/>
    </location>
</feature>
<dbReference type="PANTHER" id="PTHR31355">
    <property type="entry name" value="MICROTUBULE-ASSOCIATED PROTEIN TORTIFOLIA1"/>
    <property type="match status" value="1"/>
</dbReference>
<dbReference type="Pfam" id="PF24713">
    <property type="entry name" value="TOR1L1_C"/>
    <property type="match status" value="1"/>
</dbReference>
<dbReference type="InterPro" id="IPR057600">
    <property type="entry name" value="TORTIFOLIA1/SINE1-2_N"/>
</dbReference>
<keyword evidence="5" id="KW-1185">Reference proteome</keyword>
<gene>
    <name evidence="4" type="ORF">OEZ85_006589</name>
</gene>
<reference evidence="4 5" key="1">
    <citation type="submission" date="2023-05" db="EMBL/GenBank/DDBJ databases">
        <title>A 100% complete, gapless, phased diploid assembly of the Scenedesmus obliquus UTEX 3031 genome.</title>
        <authorList>
            <person name="Biondi T.C."/>
            <person name="Hanschen E.R."/>
            <person name="Kwon T."/>
            <person name="Eng W."/>
            <person name="Kruse C.P.S."/>
            <person name="Koehler S.I."/>
            <person name="Kunde Y."/>
            <person name="Gleasner C.D."/>
            <person name="You Mak K.T."/>
            <person name="Polle J."/>
            <person name="Hovde B.T."/>
            <person name="Starkenburg S.R."/>
        </authorList>
    </citation>
    <scope>NUCLEOTIDE SEQUENCE [LARGE SCALE GENOMIC DNA]</scope>
    <source>
        <strain evidence="4 5">DOE0152z</strain>
    </source>
</reference>
<evidence type="ECO:0000259" key="2">
    <source>
        <dbReference type="Pfam" id="PF24713"/>
    </source>
</evidence>
<evidence type="ECO:0000313" key="4">
    <source>
        <dbReference type="EMBL" id="WIA12977.1"/>
    </source>
</evidence>
<proteinExistence type="predicted"/>
<evidence type="ECO:0000313" key="5">
    <source>
        <dbReference type="Proteomes" id="UP001244341"/>
    </source>
</evidence>
<dbReference type="InterPro" id="IPR033337">
    <property type="entry name" value="TORTIFOLIA1/SINE1-2"/>
</dbReference>